<protein>
    <submittedName>
        <fullName evidence="2">Uncharacterized protein</fullName>
    </submittedName>
</protein>
<name>A0AAE9SJJ8_9VIBR</name>
<keyword evidence="1" id="KW-0732">Signal</keyword>
<proteinExistence type="predicted"/>
<evidence type="ECO:0000313" key="3">
    <source>
        <dbReference type="Proteomes" id="UP001058687"/>
    </source>
</evidence>
<feature type="chain" id="PRO_5041910881" evidence="1">
    <location>
        <begin position="22"/>
        <end position="763"/>
    </location>
</feature>
<organism evidence="2 3">
    <name type="scientific">Vibrio campbellii</name>
    <dbReference type="NCBI Taxonomy" id="680"/>
    <lineage>
        <taxon>Bacteria</taxon>
        <taxon>Pseudomonadati</taxon>
        <taxon>Pseudomonadota</taxon>
        <taxon>Gammaproteobacteria</taxon>
        <taxon>Vibrionales</taxon>
        <taxon>Vibrionaceae</taxon>
        <taxon>Vibrio</taxon>
    </lineage>
</organism>
<dbReference type="Gene3D" id="1.10.490.40">
    <property type="entry name" value="Diphtheria toxin, translocation domain"/>
    <property type="match status" value="1"/>
</dbReference>
<dbReference type="AlphaFoldDB" id="A0AAE9SJJ8"/>
<reference evidence="2" key="1">
    <citation type="submission" date="2020-03" db="EMBL/GenBank/DDBJ databases">
        <title>Five strains of Vibrio campbellii isolated from Mariana Trench.</title>
        <authorList>
            <person name="Liang J."/>
            <person name="Zhang X.-H."/>
        </authorList>
    </citation>
    <scope>NUCLEOTIDE SEQUENCE</scope>
    <source>
        <strain evidence="2">LJC014</strain>
    </source>
</reference>
<evidence type="ECO:0000256" key="1">
    <source>
        <dbReference type="SAM" id="SignalP"/>
    </source>
</evidence>
<dbReference type="Proteomes" id="UP001058687">
    <property type="component" value="Chromosome 1"/>
</dbReference>
<sequence>MKYKIIPTLLTSVVFSPTSIAMCFIDDIPDTQNIDMLNSQRLEGYVQSEFYSEPQFSSTFGELEHSSQNQLFSEAWPLSEESLAAVPATVDSAISGQAILSRVGRFGSSTLEVLGPVGDAIAVGAWVENMAATFSQESATRLDKTAAVFSIVPLVGDELNMLSNDIKYFAAKEKISEFESQTHYVFNNHFADFKKFHHKKEDAIRLIRQYDNHVESSTMIYLDQLLLVADTEFRRIASGYDRQLARQMARIDLEVLKAYGHISDQSNLNHPLCADVAQDPSQLLSCIRTTGQARFDDIANRLTSAEFGELHKKVYQAKQSLVQTAMANLESHKNTILNNLVERAKHHVGVIHNNTRNNRHLLEERARMSGLREYAAANWGLEYLSEEQLNTATFLVKPARVCWGVPSVYPGGIQASIDACKDSGALYDTYHVSKDPELVEVIGEQAVFDVETYVSARVFQGWKAGLLRSKLLNVASSYAIGKVAHQTFERLIEQLATTQVLPYQTSFIDYLNSKGLDGSDIRERKDWYQISRWYELILTEKPSGGIISNIKQYEVFRAFIKPLFEEAITAAYLSDVYYSIPYPHMYSSKDLRFYSPILADEFDQAIEKSTNETLDENLVEAVNNILGRIKHLNTANELQYLLGDLAVYAQIAQHQQSEVNVQVESNGNILQLFNAGLSPVHMQYLNETHYQLLLDQVGDLAQHQIRVELNAVGRFLSMGDYNSAIDQLGSAIRTNNAITLPFINEILLHELEDLIELQIAVEG</sequence>
<gene>
    <name evidence="2" type="ORF">HB761_01190</name>
</gene>
<evidence type="ECO:0000313" key="2">
    <source>
        <dbReference type="EMBL" id="UTZ25476.1"/>
    </source>
</evidence>
<dbReference type="RefSeq" id="WP_255936805.1">
    <property type="nucleotide sequence ID" value="NZ_CP050467.1"/>
</dbReference>
<dbReference type="EMBL" id="CP050467">
    <property type="protein sequence ID" value="UTZ25476.1"/>
    <property type="molecule type" value="Genomic_DNA"/>
</dbReference>
<feature type="signal peptide" evidence="1">
    <location>
        <begin position="1"/>
        <end position="21"/>
    </location>
</feature>
<accession>A0AAE9SJJ8</accession>